<proteinExistence type="predicted"/>
<sequence length="746" mass="84682">MPKKKGRKPRSTRRLHLQPTAAAAVQKPSKMSEAEEPRSPSPSRSRSRSPSLSQPLDPLPDQQHLEPKEESQGPPQETQAEMQEQPPQDVEEEESQGAPVSPPRPVLVAHDSRAPNASLQRRAPGKRAKPLSDKQRAAVQEKLDLLEKNLRPIAFAPGKAIDFPRHERLFRALGLWEFAHADLGGPIRADLLAQLIARYDPQGRRSWVNGARIVVSRPDLARALGLQTKKEKASLVENKGADQELFSCEDSVSMIMDFMSNWVLFHEEDACILPGEVVTAIQLVKEGQAQKVDWSGLIWIMVEKELLEVPTSGVCYYASHMQCLMKHQKPGIFDGGEQDVMEVPLAEEEEANDVAMATTSTLQDTGEPVTEKEDAESCLGLGGDGGILKDDILECQENEQDHWFHGTKNIDGEHYLQRCNLNDVHSMDSEDVVREEVGIGEQGHYGEDITAKFSNLEKLTSTDLLQVMNTGNVSYLPLHQMEPSSGEFLVSKPDPVKGMELDACMGGSSFFKMAGKREMDEVDDDDDDDDISRLSHGNHQKRIRTDGQWDQTSLTVDKCMDEAQAWMDKAKMLFSQRDQEVVSAQMHIEYVNNLLQQKDHEIQILEKTRLEEQHRRQMEICRFEHELCVMARIIQGYRKALMETRRAFAEYRKQFPQGDEQLYKDDDDGGGLVLSTKELKRKRLQKEEARRFALQMIDDFEGKWLEKFNDYDNHVQQLDKRLLDLTRESNALKERRAEVNVTDGKE</sequence>
<feature type="compositionally biased region" description="Acidic residues" evidence="2">
    <location>
        <begin position="520"/>
        <end position="530"/>
    </location>
</feature>
<feature type="coiled-coil region" evidence="1">
    <location>
        <begin position="708"/>
        <end position="735"/>
    </location>
</feature>
<dbReference type="EMBL" id="NMUH01001686">
    <property type="protein sequence ID" value="MQL94523.1"/>
    <property type="molecule type" value="Genomic_DNA"/>
</dbReference>
<keyword evidence="4" id="KW-1185">Reference proteome</keyword>
<dbReference type="Proteomes" id="UP000652761">
    <property type="component" value="Unassembled WGS sequence"/>
</dbReference>
<comment type="caution">
    <text evidence="3">The sequence shown here is derived from an EMBL/GenBank/DDBJ whole genome shotgun (WGS) entry which is preliminary data.</text>
</comment>
<organism evidence="3 4">
    <name type="scientific">Colocasia esculenta</name>
    <name type="common">Wild taro</name>
    <name type="synonym">Arum esculentum</name>
    <dbReference type="NCBI Taxonomy" id="4460"/>
    <lineage>
        <taxon>Eukaryota</taxon>
        <taxon>Viridiplantae</taxon>
        <taxon>Streptophyta</taxon>
        <taxon>Embryophyta</taxon>
        <taxon>Tracheophyta</taxon>
        <taxon>Spermatophyta</taxon>
        <taxon>Magnoliopsida</taxon>
        <taxon>Liliopsida</taxon>
        <taxon>Araceae</taxon>
        <taxon>Aroideae</taxon>
        <taxon>Colocasieae</taxon>
        <taxon>Colocasia</taxon>
    </lineage>
</organism>
<feature type="compositionally biased region" description="Low complexity" evidence="2">
    <location>
        <begin position="41"/>
        <end position="62"/>
    </location>
</feature>
<protein>
    <submittedName>
        <fullName evidence="3">Uncharacterized protein</fullName>
    </submittedName>
</protein>
<accession>A0A843VQW9</accession>
<feature type="region of interest" description="Disordered" evidence="2">
    <location>
        <begin position="520"/>
        <end position="539"/>
    </location>
</feature>
<evidence type="ECO:0000256" key="2">
    <source>
        <dbReference type="SAM" id="MobiDB-lite"/>
    </source>
</evidence>
<reference evidence="3" key="1">
    <citation type="submission" date="2017-07" db="EMBL/GenBank/DDBJ databases">
        <title>Taro Niue Genome Assembly and Annotation.</title>
        <authorList>
            <person name="Atibalentja N."/>
            <person name="Keating K."/>
            <person name="Fields C.J."/>
        </authorList>
    </citation>
    <scope>NUCLEOTIDE SEQUENCE</scope>
    <source>
        <strain evidence="3">Niue_2</strain>
        <tissue evidence="3">Leaf</tissue>
    </source>
</reference>
<keyword evidence="1" id="KW-0175">Coiled coil</keyword>
<dbReference type="PANTHER" id="PTHR35120">
    <property type="entry name" value="HISTONE ACETYLTRANSFERASE KAT6B-LIKE"/>
    <property type="match status" value="1"/>
</dbReference>
<dbReference type="AlphaFoldDB" id="A0A843VQW9"/>
<name>A0A843VQW9_COLES</name>
<feature type="region of interest" description="Disordered" evidence="2">
    <location>
        <begin position="1"/>
        <end position="136"/>
    </location>
</feature>
<gene>
    <name evidence="3" type="ORF">Taro_027180</name>
</gene>
<feature type="compositionally biased region" description="Basic residues" evidence="2">
    <location>
        <begin position="1"/>
        <end position="16"/>
    </location>
</feature>
<evidence type="ECO:0000313" key="3">
    <source>
        <dbReference type="EMBL" id="MQL94523.1"/>
    </source>
</evidence>
<dbReference type="PANTHER" id="PTHR35120:SF2">
    <property type="entry name" value="AMINOTRANSFERASE-LIKE PLANT MOBILE DOMAIN-CONTAINING PROTEIN"/>
    <property type="match status" value="1"/>
</dbReference>
<evidence type="ECO:0000313" key="4">
    <source>
        <dbReference type="Proteomes" id="UP000652761"/>
    </source>
</evidence>
<dbReference type="OrthoDB" id="1935530at2759"/>
<evidence type="ECO:0000256" key="1">
    <source>
        <dbReference type="SAM" id="Coils"/>
    </source>
</evidence>